<name>A0A4Q9MN32_9APHY</name>
<dbReference type="PANTHER" id="PTHR15830:SF10">
    <property type="entry name" value="TELOMERE LENGTH REGULATION PROTEIN TEL2 HOMOLOG"/>
    <property type="match status" value="1"/>
</dbReference>
<dbReference type="GO" id="GO:0051879">
    <property type="term" value="F:Hsp90 protein binding"/>
    <property type="evidence" value="ECO:0007669"/>
    <property type="project" value="TreeGrafter"/>
</dbReference>
<dbReference type="InterPro" id="IPR038528">
    <property type="entry name" value="TEL2_C_sf"/>
</dbReference>
<dbReference type="GO" id="GO:0005829">
    <property type="term" value="C:cytosol"/>
    <property type="evidence" value="ECO:0007669"/>
    <property type="project" value="TreeGrafter"/>
</dbReference>
<dbReference type="Proteomes" id="UP000292957">
    <property type="component" value="Unassembled WGS sequence"/>
</dbReference>
<evidence type="ECO:0000256" key="2">
    <source>
        <dbReference type="SAM" id="MobiDB-lite"/>
    </source>
</evidence>
<dbReference type="InterPro" id="IPR051970">
    <property type="entry name" value="TEL2_Regulation"/>
</dbReference>
<evidence type="ECO:0000259" key="3">
    <source>
        <dbReference type="Pfam" id="PF10193"/>
    </source>
</evidence>
<dbReference type="AlphaFoldDB" id="A0A4Q9MN32"/>
<feature type="domain" description="Telomere length regulation protein conserved" evidence="3">
    <location>
        <begin position="580"/>
        <end position="700"/>
    </location>
</feature>
<dbReference type="OrthoDB" id="10254187at2759"/>
<protein>
    <submittedName>
        <fullName evidence="4">Telomere length regulation protein-domain-containing protein</fullName>
    </submittedName>
</protein>
<dbReference type="InterPro" id="IPR019337">
    <property type="entry name" value="Telomere_length_regulation_dom"/>
</dbReference>
<dbReference type="Pfam" id="PF10193">
    <property type="entry name" value="Telomere_reg-2"/>
    <property type="match status" value="1"/>
</dbReference>
<evidence type="ECO:0000313" key="4">
    <source>
        <dbReference type="EMBL" id="TBU28885.1"/>
    </source>
</evidence>
<dbReference type="Gene3D" id="1.25.40.720">
    <property type="entry name" value="Telomere length regulation protein 2, C-terminal domain"/>
    <property type="match status" value="1"/>
</dbReference>
<comment type="similarity">
    <text evidence="1">Belongs to the TEL2 family.</text>
</comment>
<sequence>MSADFADANLAQIRDTINSLQAPIPDLSTLLSLLAAPLASIGLLPPRFRHIDVFPIRGETLNISRHIPLLQRALLEHVIPTWEPLLAQESAYELVEQYFCPDAMSFASPAASQIALYAYSTLLSVPLQNYSVGLLAKLCKAYPIDVLHSVLFPVGGTPALTGRHSVTWEDCVRDIIAVPAKVTNYMGTRRDLPSVLEPGVYYTNVSVRTENLIFSSCTVRSQERKASVAYLIGKLVNVGVFPPSVPMSPAQPSFFQSVMPTIRARLGTADALDYSRFWADLLVSLPTSHALRSVLTSLFSSVRTCSAAFDPAPRTRASVKREAHLLRQLLGPLTKENTELSDCFSAVALGRTWGEGHARIFACWAAGAQKGSRTREGLDVLLAKVIDLWTDTDHVRHSLLSQHQYLTALLLLTVNHFPALSPAHELVMSPQFVQSISLYISHLDPSVRRCGMLVAEEVARAAGKKLDFGEWEGDGQGSAWCRQLREVLRQSDADADEVLAEDLDAENSSKTRHIRVPEVEESAPSNVAIEVPASGYDSDDSLTAYASPASSRCASPTPSELAEIEKDPTLNVGIKKVSRPVYLAQLGEMVRPTSGVQTDDEQNTVAKVEVALDVAEELIRRKSGYGTELEENAVNLVYGFIGLQDNYDLGGFDHKRQAALNALVACCPRKAAPTIIEQFFTNQYSTDQRFTMLNALALGAQELASLPIPELSGRQPLTAEKTAFPSKRLPPALHNKYLTSSDQLNANNPVQLLLDGISQVAIEKSKDATADKVPELVRERHLRVRGSPRIAEVSPPSSSSARSALRRAIANTGSTHPKLTTFTDVAAEFFICPLINRFWLFLRDEQAREDRTAHQPLLHRYRGAGTGLVLSSLVLGRMMETIAVLVHAARNAREWLAVIAPDALELAITLGTRPVSRGEGMDDGVDPDQHGKSGLPGEKKSNKEAALLTAALELALIVLDGCLDLDGGRSLGLEHTALLVGSGEWANKVFGSLEEGAKVLGGGGAQEVRLRRAAAAVLLKLDELTSRWRRSMIDVV</sequence>
<organism evidence="4">
    <name type="scientific">Dichomitus squalens</name>
    <dbReference type="NCBI Taxonomy" id="114155"/>
    <lineage>
        <taxon>Eukaryota</taxon>
        <taxon>Fungi</taxon>
        <taxon>Dikarya</taxon>
        <taxon>Basidiomycota</taxon>
        <taxon>Agaricomycotina</taxon>
        <taxon>Agaricomycetes</taxon>
        <taxon>Polyporales</taxon>
        <taxon>Polyporaceae</taxon>
        <taxon>Dichomitus</taxon>
    </lineage>
</organism>
<gene>
    <name evidence="4" type="ORF">BD311DRAFT_721382</name>
</gene>
<feature type="compositionally biased region" description="Basic and acidic residues" evidence="2">
    <location>
        <begin position="927"/>
        <end position="940"/>
    </location>
</feature>
<accession>A0A4Q9MN32</accession>
<dbReference type="GO" id="GO:0051083">
    <property type="term" value="P:'de novo' cotranslational protein folding"/>
    <property type="evidence" value="ECO:0007669"/>
    <property type="project" value="TreeGrafter"/>
</dbReference>
<dbReference type="PANTHER" id="PTHR15830">
    <property type="entry name" value="TELOMERE LENGTH REGULATION PROTEIN TEL2 FAMILY MEMBER"/>
    <property type="match status" value="1"/>
</dbReference>
<feature type="region of interest" description="Disordered" evidence="2">
    <location>
        <begin position="917"/>
        <end position="940"/>
    </location>
</feature>
<dbReference type="GO" id="GO:0042162">
    <property type="term" value="F:telomeric DNA binding"/>
    <property type="evidence" value="ECO:0007669"/>
    <property type="project" value="TreeGrafter"/>
</dbReference>
<proteinExistence type="inferred from homology"/>
<dbReference type="EMBL" id="ML143417">
    <property type="protein sequence ID" value="TBU28885.1"/>
    <property type="molecule type" value="Genomic_DNA"/>
</dbReference>
<reference evidence="4" key="1">
    <citation type="submission" date="2019-01" db="EMBL/GenBank/DDBJ databases">
        <title>Draft genome sequences of three monokaryotic isolates of the white-rot basidiomycete fungus Dichomitus squalens.</title>
        <authorList>
            <consortium name="DOE Joint Genome Institute"/>
            <person name="Lopez S.C."/>
            <person name="Andreopoulos B."/>
            <person name="Pangilinan J."/>
            <person name="Lipzen A."/>
            <person name="Riley R."/>
            <person name="Ahrendt S."/>
            <person name="Ng V."/>
            <person name="Barry K."/>
            <person name="Daum C."/>
            <person name="Grigoriev I.V."/>
            <person name="Hilden K.S."/>
            <person name="Makela M.R."/>
            <person name="de Vries R.P."/>
        </authorList>
    </citation>
    <scope>NUCLEOTIDE SEQUENCE [LARGE SCALE GENOMIC DNA]</scope>
    <source>
        <strain evidence="4">OM18370.1</strain>
    </source>
</reference>
<evidence type="ECO:0000256" key="1">
    <source>
        <dbReference type="ARBA" id="ARBA00006133"/>
    </source>
</evidence>